<dbReference type="Proteomes" id="UP000790709">
    <property type="component" value="Unassembled WGS sequence"/>
</dbReference>
<proteinExistence type="predicted"/>
<keyword evidence="2" id="KW-1185">Reference proteome</keyword>
<sequence length="92" mass="10358">FFLVEKEKLQLTVGGSQNCIVQDTELGEIVCVVLRDFVQDEAVLHWLYAVLEELGTIPLIGFSAGSRNAPKFNLAKNFWLKSLHPSVLERID</sequence>
<evidence type="ECO:0000313" key="1">
    <source>
        <dbReference type="EMBL" id="KAH7918689.1"/>
    </source>
</evidence>
<reference evidence="1" key="1">
    <citation type="journal article" date="2021" name="New Phytol.">
        <title>Evolutionary innovations through gain and loss of genes in the ectomycorrhizal Boletales.</title>
        <authorList>
            <person name="Wu G."/>
            <person name="Miyauchi S."/>
            <person name="Morin E."/>
            <person name="Kuo A."/>
            <person name="Drula E."/>
            <person name="Varga T."/>
            <person name="Kohler A."/>
            <person name="Feng B."/>
            <person name="Cao Y."/>
            <person name="Lipzen A."/>
            <person name="Daum C."/>
            <person name="Hundley H."/>
            <person name="Pangilinan J."/>
            <person name="Johnson J."/>
            <person name="Barry K."/>
            <person name="LaButti K."/>
            <person name="Ng V."/>
            <person name="Ahrendt S."/>
            <person name="Min B."/>
            <person name="Choi I.G."/>
            <person name="Park H."/>
            <person name="Plett J.M."/>
            <person name="Magnuson J."/>
            <person name="Spatafora J.W."/>
            <person name="Nagy L.G."/>
            <person name="Henrissat B."/>
            <person name="Grigoriev I.V."/>
            <person name="Yang Z.L."/>
            <person name="Xu J."/>
            <person name="Martin F.M."/>
        </authorList>
    </citation>
    <scope>NUCLEOTIDE SEQUENCE</scope>
    <source>
        <strain evidence="1">KUC20120723A-06</strain>
    </source>
</reference>
<feature type="non-terminal residue" evidence="1">
    <location>
        <position position="92"/>
    </location>
</feature>
<feature type="non-terminal residue" evidence="1">
    <location>
        <position position="1"/>
    </location>
</feature>
<protein>
    <submittedName>
        <fullName evidence="1">Uncharacterized protein</fullName>
    </submittedName>
</protein>
<comment type="caution">
    <text evidence="1">The sequence shown here is derived from an EMBL/GenBank/DDBJ whole genome shotgun (WGS) entry which is preliminary data.</text>
</comment>
<organism evidence="1 2">
    <name type="scientific">Leucogyrophana mollusca</name>
    <dbReference type="NCBI Taxonomy" id="85980"/>
    <lineage>
        <taxon>Eukaryota</taxon>
        <taxon>Fungi</taxon>
        <taxon>Dikarya</taxon>
        <taxon>Basidiomycota</taxon>
        <taxon>Agaricomycotina</taxon>
        <taxon>Agaricomycetes</taxon>
        <taxon>Agaricomycetidae</taxon>
        <taxon>Boletales</taxon>
        <taxon>Boletales incertae sedis</taxon>
        <taxon>Leucogyrophana</taxon>
    </lineage>
</organism>
<dbReference type="EMBL" id="MU266748">
    <property type="protein sequence ID" value="KAH7918689.1"/>
    <property type="molecule type" value="Genomic_DNA"/>
</dbReference>
<accession>A0ACB8AZI2</accession>
<name>A0ACB8AZI2_9AGAM</name>
<evidence type="ECO:0000313" key="2">
    <source>
        <dbReference type="Proteomes" id="UP000790709"/>
    </source>
</evidence>
<gene>
    <name evidence="1" type="ORF">BV22DRAFT_977254</name>
</gene>